<dbReference type="CDD" id="cd09891">
    <property type="entry name" value="NGN_Bact_1"/>
    <property type="match status" value="1"/>
</dbReference>
<evidence type="ECO:0000313" key="10">
    <source>
        <dbReference type="EMBL" id="AUR51130.1"/>
    </source>
</evidence>
<dbReference type="GO" id="GO:0005829">
    <property type="term" value="C:cytosol"/>
    <property type="evidence" value="ECO:0007669"/>
    <property type="project" value="TreeGrafter"/>
</dbReference>
<sequence>MASVWSNLRKGQLMSLAWYVVQVATNMEDKVQGSLTLNIIKKINDYEYAGQKDKANQVRESFGITAELASDAEIDDFLKKNIILVPKEKIEEVRNGKKRENDRKIFPGYVLVKMDYSDEMGLLIRKTPKVSSFIGVAKDSRPVPISQKEVDSILQQVNDSKEKAKHKVEFEVGEKIRIVDGPFVDFNAIIEDVIYDKFKLRVNVQIFGRETSVDLEFGQVEKLG</sequence>
<evidence type="ECO:0000256" key="1">
    <source>
        <dbReference type="ARBA" id="ARBA00022472"/>
    </source>
</evidence>
<dbReference type="InterPro" id="IPR047050">
    <property type="entry name" value="NGN"/>
</dbReference>
<dbReference type="HAMAP" id="MF_00948">
    <property type="entry name" value="NusG"/>
    <property type="match status" value="1"/>
</dbReference>
<dbReference type="SMART" id="SM00739">
    <property type="entry name" value="KOW"/>
    <property type="match status" value="1"/>
</dbReference>
<dbReference type="GO" id="GO:0006353">
    <property type="term" value="P:DNA-templated transcription termination"/>
    <property type="evidence" value="ECO:0007669"/>
    <property type="project" value="UniProtKB-UniRule"/>
</dbReference>
<dbReference type="Proteomes" id="UP000236655">
    <property type="component" value="Chromosome"/>
</dbReference>
<feature type="domain" description="NusG-like N-terminal" evidence="8">
    <location>
        <begin position="15"/>
        <end position="157"/>
    </location>
</feature>
<dbReference type="PANTHER" id="PTHR30265">
    <property type="entry name" value="RHO-INTERACTING TRANSCRIPTION TERMINATION FACTOR NUSG"/>
    <property type="match status" value="1"/>
</dbReference>
<evidence type="ECO:0000256" key="3">
    <source>
        <dbReference type="ARBA" id="ARBA00023015"/>
    </source>
</evidence>
<dbReference type="GO" id="GO:0031564">
    <property type="term" value="P:transcription antitermination"/>
    <property type="evidence" value="ECO:0007669"/>
    <property type="project" value="UniProtKB-UniRule"/>
</dbReference>
<comment type="similarity">
    <text evidence="5 7">Belongs to the NusG family.</text>
</comment>
<dbReference type="InterPro" id="IPR005824">
    <property type="entry name" value="KOW"/>
</dbReference>
<proteinExistence type="inferred from homology"/>
<keyword evidence="11" id="KW-1185">Reference proteome</keyword>
<keyword evidence="4 5" id="KW-0804">Transcription</keyword>
<evidence type="ECO:0000256" key="2">
    <source>
        <dbReference type="ARBA" id="ARBA00022814"/>
    </source>
</evidence>
<keyword evidence="3 5" id="KW-0805">Transcription regulation</keyword>
<name>A0A2I7N3T6_9NEIS</name>
<dbReference type="CDD" id="cd06091">
    <property type="entry name" value="KOW_NusG"/>
    <property type="match status" value="1"/>
</dbReference>
<evidence type="ECO:0000256" key="4">
    <source>
        <dbReference type="ARBA" id="ARBA00023163"/>
    </source>
</evidence>
<dbReference type="InterPro" id="IPR001062">
    <property type="entry name" value="Transcrpt_antiterm_NusG"/>
</dbReference>
<dbReference type="NCBIfam" id="TIGR00922">
    <property type="entry name" value="nusG"/>
    <property type="match status" value="1"/>
</dbReference>
<dbReference type="SMART" id="SM00738">
    <property type="entry name" value="NGN"/>
    <property type="match status" value="1"/>
</dbReference>
<feature type="domain" description="KOW" evidence="9">
    <location>
        <begin position="169"/>
        <end position="196"/>
    </location>
</feature>
<dbReference type="FunFam" id="2.30.30.30:FF:000002">
    <property type="entry name" value="Transcription termination/antitermination factor NusG"/>
    <property type="match status" value="1"/>
</dbReference>
<dbReference type="InterPro" id="IPR006645">
    <property type="entry name" value="NGN-like_dom"/>
</dbReference>
<dbReference type="KEGG" id="nba:CUN60_02035"/>
<dbReference type="InterPro" id="IPR014722">
    <property type="entry name" value="Rib_uL2_dom2"/>
</dbReference>
<reference evidence="11" key="1">
    <citation type="submission" date="2017-11" db="EMBL/GenBank/DDBJ databases">
        <authorList>
            <person name="Chan K.G."/>
            <person name="Lee L.S."/>
        </authorList>
    </citation>
    <scope>NUCLEOTIDE SEQUENCE [LARGE SCALE GENOMIC DNA]</scope>
    <source>
        <strain evidence="11">DSM 100970</strain>
    </source>
</reference>
<keyword evidence="2 5" id="KW-0889">Transcription antitermination</keyword>
<dbReference type="PRINTS" id="PR00338">
    <property type="entry name" value="NUSGTNSCPFCT"/>
</dbReference>
<dbReference type="InterPro" id="IPR043425">
    <property type="entry name" value="NusG-like"/>
</dbReference>
<evidence type="ECO:0000259" key="8">
    <source>
        <dbReference type="SMART" id="SM00738"/>
    </source>
</evidence>
<evidence type="ECO:0000259" key="9">
    <source>
        <dbReference type="SMART" id="SM00739"/>
    </source>
</evidence>
<dbReference type="SUPFAM" id="SSF82679">
    <property type="entry name" value="N-utilization substance G protein NusG, N-terminal domain"/>
    <property type="match status" value="1"/>
</dbReference>
<evidence type="ECO:0000313" key="11">
    <source>
        <dbReference type="Proteomes" id="UP000236655"/>
    </source>
</evidence>
<dbReference type="AlphaFoldDB" id="A0A2I7N3T6"/>
<evidence type="ECO:0000256" key="5">
    <source>
        <dbReference type="HAMAP-Rule" id="MF_00948"/>
    </source>
</evidence>
<dbReference type="SUPFAM" id="SSF50104">
    <property type="entry name" value="Translation proteins SH3-like domain"/>
    <property type="match status" value="1"/>
</dbReference>
<evidence type="ECO:0000256" key="7">
    <source>
        <dbReference type="RuleBase" id="RU000538"/>
    </source>
</evidence>
<dbReference type="GO" id="GO:0006354">
    <property type="term" value="P:DNA-templated transcription elongation"/>
    <property type="evidence" value="ECO:0007669"/>
    <property type="project" value="UniProtKB-UniRule"/>
</dbReference>
<dbReference type="GO" id="GO:0032784">
    <property type="term" value="P:regulation of DNA-templated transcription elongation"/>
    <property type="evidence" value="ECO:0007669"/>
    <property type="project" value="InterPro"/>
</dbReference>
<accession>A0A2I7N3T6</accession>
<evidence type="ECO:0000256" key="6">
    <source>
        <dbReference type="NCBIfam" id="TIGR00922"/>
    </source>
</evidence>
<keyword evidence="1 5" id="KW-0806">Transcription termination</keyword>
<organism evidence="10 11">
    <name type="scientific">Aquella oligotrophica</name>
    <dbReference type="NCBI Taxonomy" id="2067065"/>
    <lineage>
        <taxon>Bacteria</taxon>
        <taxon>Pseudomonadati</taxon>
        <taxon>Pseudomonadota</taxon>
        <taxon>Betaproteobacteria</taxon>
        <taxon>Neisseriales</taxon>
        <taxon>Neisseriaceae</taxon>
        <taxon>Aquella</taxon>
    </lineage>
</organism>
<dbReference type="InterPro" id="IPR036735">
    <property type="entry name" value="NGN_dom_sf"/>
</dbReference>
<dbReference type="PANTHER" id="PTHR30265:SF2">
    <property type="entry name" value="TRANSCRIPTION TERMINATION_ANTITERMINATION PROTEIN NUSG"/>
    <property type="match status" value="1"/>
</dbReference>
<dbReference type="EMBL" id="CP024847">
    <property type="protein sequence ID" value="AUR51130.1"/>
    <property type="molecule type" value="Genomic_DNA"/>
</dbReference>
<dbReference type="Gene3D" id="3.30.70.940">
    <property type="entry name" value="NusG, N-terminal domain"/>
    <property type="match status" value="1"/>
</dbReference>
<dbReference type="Gene3D" id="2.30.30.30">
    <property type="match status" value="1"/>
</dbReference>
<comment type="function">
    <text evidence="5 7">Participates in transcription elongation, termination and antitermination.</text>
</comment>
<gene>
    <name evidence="5" type="primary">nusG</name>
    <name evidence="10" type="ORF">CUN60_02035</name>
</gene>
<dbReference type="Pfam" id="PF02357">
    <property type="entry name" value="NusG"/>
    <property type="match status" value="1"/>
</dbReference>
<dbReference type="InterPro" id="IPR008991">
    <property type="entry name" value="Translation_prot_SH3-like_sf"/>
</dbReference>
<protein>
    <recommendedName>
        <fullName evidence="5 6">Transcription termination/antitermination protein NusG</fullName>
    </recommendedName>
</protein>